<dbReference type="EMBL" id="JBHSQJ010000015">
    <property type="protein sequence ID" value="MFC5906671.1"/>
    <property type="molecule type" value="Genomic_DNA"/>
</dbReference>
<dbReference type="PANTHER" id="PTHR32060">
    <property type="entry name" value="TAIL-SPECIFIC PROTEASE"/>
    <property type="match status" value="1"/>
</dbReference>
<keyword evidence="5" id="KW-1133">Transmembrane helix</keyword>
<dbReference type="SUPFAM" id="SSF50156">
    <property type="entry name" value="PDZ domain-like"/>
    <property type="match status" value="1"/>
</dbReference>
<feature type="domain" description="PDZ" evidence="6">
    <location>
        <begin position="54"/>
        <end position="145"/>
    </location>
</feature>
<evidence type="ECO:0000256" key="4">
    <source>
        <dbReference type="ARBA" id="ARBA00022825"/>
    </source>
</evidence>
<keyword evidence="3" id="KW-0378">Hydrolase</keyword>
<feature type="transmembrane region" description="Helical" evidence="5">
    <location>
        <begin position="12"/>
        <end position="32"/>
    </location>
</feature>
<keyword evidence="5" id="KW-0472">Membrane</keyword>
<comment type="similarity">
    <text evidence="1">Belongs to the peptidase S41A family.</text>
</comment>
<gene>
    <name evidence="7" type="ORF">ACFP3V_05495</name>
</gene>
<accession>A0ABW1FYF8</accession>
<dbReference type="SUPFAM" id="SSF52096">
    <property type="entry name" value="ClpP/crotonase"/>
    <property type="match status" value="1"/>
</dbReference>
<dbReference type="Pfam" id="PF17820">
    <property type="entry name" value="PDZ_6"/>
    <property type="match status" value="1"/>
</dbReference>
<dbReference type="InterPro" id="IPR004447">
    <property type="entry name" value="Peptidase_S41A"/>
</dbReference>
<dbReference type="InterPro" id="IPR041489">
    <property type="entry name" value="PDZ_6"/>
</dbReference>
<dbReference type="PANTHER" id="PTHR32060:SF30">
    <property type="entry name" value="CARBOXY-TERMINAL PROCESSING PROTEASE CTPA"/>
    <property type="match status" value="1"/>
</dbReference>
<dbReference type="Pfam" id="PF03572">
    <property type="entry name" value="Peptidase_S41"/>
    <property type="match status" value="1"/>
</dbReference>
<protein>
    <submittedName>
        <fullName evidence="7">S41 family peptidase</fullName>
    </submittedName>
</protein>
<dbReference type="InterPro" id="IPR029045">
    <property type="entry name" value="ClpP/crotonase-like_dom_sf"/>
</dbReference>
<evidence type="ECO:0000259" key="6">
    <source>
        <dbReference type="PROSITE" id="PS50106"/>
    </source>
</evidence>
<evidence type="ECO:0000256" key="2">
    <source>
        <dbReference type="ARBA" id="ARBA00022670"/>
    </source>
</evidence>
<keyword evidence="5" id="KW-0812">Transmembrane</keyword>
<organism evidence="7 8">
    <name type="scientific">Streptacidiphilus monticola</name>
    <dbReference type="NCBI Taxonomy" id="2161674"/>
    <lineage>
        <taxon>Bacteria</taxon>
        <taxon>Bacillati</taxon>
        <taxon>Actinomycetota</taxon>
        <taxon>Actinomycetes</taxon>
        <taxon>Kitasatosporales</taxon>
        <taxon>Streptomycetaceae</taxon>
        <taxon>Streptacidiphilus</taxon>
    </lineage>
</organism>
<dbReference type="InterPro" id="IPR036034">
    <property type="entry name" value="PDZ_sf"/>
</dbReference>
<dbReference type="Gene3D" id="3.30.750.44">
    <property type="match status" value="1"/>
</dbReference>
<keyword evidence="8" id="KW-1185">Reference proteome</keyword>
<evidence type="ECO:0000256" key="5">
    <source>
        <dbReference type="SAM" id="Phobius"/>
    </source>
</evidence>
<dbReference type="RefSeq" id="WP_380580319.1">
    <property type="nucleotide sequence ID" value="NZ_JBHSQJ010000015.1"/>
</dbReference>
<dbReference type="Gene3D" id="3.90.226.10">
    <property type="entry name" value="2-enoyl-CoA Hydratase, Chain A, domain 1"/>
    <property type="match status" value="1"/>
</dbReference>
<dbReference type="SMART" id="SM00245">
    <property type="entry name" value="TSPc"/>
    <property type="match status" value="1"/>
</dbReference>
<evidence type="ECO:0000313" key="8">
    <source>
        <dbReference type="Proteomes" id="UP001596174"/>
    </source>
</evidence>
<dbReference type="InterPro" id="IPR005151">
    <property type="entry name" value="Tail-specific_protease"/>
</dbReference>
<comment type="caution">
    <text evidence="7">The sequence shown here is derived from an EMBL/GenBank/DDBJ whole genome shotgun (WGS) entry which is preliminary data.</text>
</comment>
<sequence>MPGTTRVIRRHLALGLVFGVVCLVGVGTGAWGGSETAPRSGSADAAPRSGDRWAVTYTREQFAGFTEELSGHYVGVGLWVVRRPSGEVDISRVLSGGPAARAGVAIGDRLLRIGAAPVDGLPVTEVVALLRDGGSGSTVRLTVRHGLRQREVLLRRTVLDADDVTVDKLPGGVTWISLDAFTEGVGKRVAAAVRGARSGTGVLLDLRGNSGGLVDEAVATASVFLDGGPVARYRPQGGGSAQVIAAARGGDTTTPLVVLVDGGTMSAAELVTGALQDRGRAVVVGSPTFGKGAVQQPAAQPDGRILEHTVGTYLTPEGRDPSANGLAPDVLVPSSAGAEAATTTALNVLDDLAGDDGPAR</sequence>
<dbReference type="Proteomes" id="UP001596174">
    <property type="component" value="Unassembled WGS sequence"/>
</dbReference>
<keyword evidence="4" id="KW-0720">Serine protease</keyword>
<evidence type="ECO:0000256" key="1">
    <source>
        <dbReference type="ARBA" id="ARBA00009179"/>
    </source>
</evidence>
<dbReference type="Gene3D" id="2.30.42.10">
    <property type="match status" value="1"/>
</dbReference>
<keyword evidence="2" id="KW-0645">Protease</keyword>
<name>A0ABW1FYF8_9ACTN</name>
<evidence type="ECO:0000313" key="7">
    <source>
        <dbReference type="EMBL" id="MFC5906671.1"/>
    </source>
</evidence>
<dbReference type="InterPro" id="IPR001478">
    <property type="entry name" value="PDZ"/>
</dbReference>
<evidence type="ECO:0000256" key="3">
    <source>
        <dbReference type="ARBA" id="ARBA00022801"/>
    </source>
</evidence>
<dbReference type="CDD" id="cd07560">
    <property type="entry name" value="Peptidase_S41_CPP"/>
    <property type="match status" value="1"/>
</dbReference>
<dbReference type="SMART" id="SM00228">
    <property type="entry name" value="PDZ"/>
    <property type="match status" value="1"/>
</dbReference>
<reference evidence="8" key="1">
    <citation type="journal article" date="2019" name="Int. J. Syst. Evol. Microbiol.">
        <title>The Global Catalogue of Microorganisms (GCM) 10K type strain sequencing project: providing services to taxonomists for standard genome sequencing and annotation.</title>
        <authorList>
            <consortium name="The Broad Institute Genomics Platform"/>
            <consortium name="The Broad Institute Genome Sequencing Center for Infectious Disease"/>
            <person name="Wu L."/>
            <person name="Ma J."/>
        </authorList>
    </citation>
    <scope>NUCLEOTIDE SEQUENCE [LARGE SCALE GENOMIC DNA]</scope>
    <source>
        <strain evidence="8">JCM 4816</strain>
    </source>
</reference>
<dbReference type="PROSITE" id="PS50106">
    <property type="entry name" value="PDZ"/>
    <property type="match status" value="1"/>
</dbReference>
<proteinExistence type="inferred from homology"/>